<evidence type="ECO:0000256" key="7">
    <source>
        <dbReference type="ARBA" id="ARBA00023065"/>
    </source>
</evidence>
<evidence type="ECO:0000256" key="9">
    <source>
        <dbReference type="ARBA" id="ARBA00023136"/>
    </source>
</evidence>
<proteinExistence type="predicted"/>
<evidence type="ECO:0000256" key="11">
    <source>
        <dbReference type="SAM" id="MobiDB-lite"/>
    </source>
</evidence>
<dbReference type="EMBL" id="FCOA02000002">
    <property type="protein sequence ID" value="SAK43523.1"/>
    <property type="molecule type" value="Genomic_DNA"/>
</dbReference>
<feature type="signal peptide" evidence="12">
    <location>
        <begin position="1"/>
        <end position="21"/>
    </location>
</feature>
<name>A0A157ZDH1_9BURK</name>
<keyword evidence="10" id="KW-0998">Cell outer membrane</keyword>
<dbReference type="GO" id="GO:0009279">
    <property type="term" value="C:cell outer membrane"/>
    <property type="evidence" value="ECO:0007669"/>
    <property type="project" value="UniProtKB-SubCell"/>
</dbReference>
<dbReference type="GO" id="GO:0006811">
    <property type="term" value="P:monoatomic ion transport"/>
    <property type="evidence" value="ECO:0007669"/>
    <property type="project" value="UniProtKB-KW"/>
</dbReference>
<dbReference type="PANTHER" id="PTHR34501">
    <property type="entry name" value="PROTEIN YDDL-RELATED"/>
    <property type="match status" value="1"/>
</dbReference>
<keyword evidence="9" id="KW-0472">Membrane</keyword>
<gene>
    <name evidence="14" type="ORF">AWB79_00681</name>
</gene>
<keyword evidence="15" id="KW-1185">Reference proteome</keyword>
<organism evidence="14 15">
    <name type="scientific">Caballeronia hypogeia</name>
    <dbReference type="NCBI Taxonomy" id="1777140"/>
    <lineage>
        <taxon>Bacteria</taxon>
        <taxon>Pseudomonadati</taxon>
        <taxon>Pseudomonadota</taxon>
        <taxon>Betaproteobacteria</taxon>
        <taxon>Burkholderiales</taxon>
        <taxon>Burkholderiaceae</taxon>
        <taxon>Caballeronia</taxon>
    </lineage>
</organism>
<dbReference type="InterPro" id="IPR023614">
    <property type="entry name" value="Porin_dom_sf"/>
</dbReference>
<comment type="subcellular location">
    <subcellularLocation>
        <location evidence="1">Cell outer membrane</location>
        <topology evidence="1">Multi-pass membrane protein</topology>
    </subcellularLocation>
</comment>
<protein>
    <submittedName>
        <fullName evidence="14">Porin protein</fullName>
    </submittedName>
</protein>
<keyword evidence="5" id="KW-0812">Transmembrane</keyword>
<reference evidence="14" key="1">
    <citation type="submission" date="2016-01" db="EMBL/GenBank/DDBJ databases">
        <authorList>
            <person name="Peeters C."/>
        </authorList>
    </citation>
    <scope>NUCLEOTIDE SEQUENCE</scope>
    <source>
        <strain evidence="14">LMG 29322</strain>
    </source>
</reference>
<evidence type="ECO:0000313" key="15">
    <source>
        <dbReference type="Proteomes" id="UP000054851"/>
    </source>
</evidence>
<evidence type="ECO:0000256" key="10">
    <source>
        <dbReference type="ARBA" id="ARBA00023237"/>
    </source>
</evidence>
<sequence>MKMKKLLFSAFALSAAATVNAQSSVTLYGIVDNGIVYETNQPKGHVFGAQSGGWAQSRFGFRGIEDLGGGTHAVFQLESRLNTMNGSFANGSFFAGQATVGLQNDTWGQIKFGNMGSAEISQYSGDVDPQQTKKYAIGTLVRGRVFSQAANGVEYLSPTIAGFTLQGQYDLTNAPTWNAGNPGSAPGQLGTSSGLGSAQGRSDGLKLSYANRGLFWQATYDEVRDPNGQFSNVYLTSRSILTGLTYAFGPVTAYLGYQHLSAPDASNAGYFGTSTPSALPAGTTLPTNVNHEWIGAIWQTTPALAVTGAVYHANANNGNGNATLYTLGANYLLSKRTLLYTELAYVRNSSTSNVGLDSGLYGANINNDPVNGNPSSTNPNYGKSQFGVIAGLATRF</sequence>
<dbReference type="RefSeq" id="WP_332459652.1">
    <property type="nucleotide sequence ID" value="NZ_FCOA02000002.1"/>
</dbReference>
<dbReference type="GO" id="GO:0046930">
    <property type="term" value="C:pore complex"/>
    <property type="evidence" value="ECO:0007669"/>
    <property type="project" value="UniProtKB-KW"/>
</dbReference>
<feature type="chain" id="PRO_5007619298" evidence="12">
    <location>
        <begin position="22"/>
        <end position="396"/>
    </location>
</feature>
<comment type="subunit">
    <text evidence="2">Homotrimer.</text>
</comment>
<dbReference type="STRING" id="1777140.AWB79_00681"/>
<dbReference type="Gene3D" id="2.40.160.10">
    <property type="entry name" value="Porin"/>
    <property type="match status" value="1"/>
</dbReference>
<evidence type="ECO:0000256" key="5">
    <source>
        <dbReference type="ARBA" id="ARBA00022692"/>
    </source>
</evidence>
<dbReference type="PRINTS" id="PR00184">
    <property type="entry name" value="NEISSPPORIN"/>
</dbReference>
<dbReference type="PANTHER" id="PTHR34501:SF9">
    <property type="entry name" value="MAJOR OUTER MEMBRANE PROTEIN P.IA"/>
    <property type="match status" value="1"/>
</dbReference>
<dbReference type="SUPFAM" id="SSF56935">
    <property type="entry name" value="Porins"/>
    <property type="match status" value="1"/>
</dbReference>
<accession>A0A157ZDH1</accession>
<evidence type="ECO:0000256" key="12">
    <source>
        <dbReference type="SAM" id="SignalP"/>
    </source>
</evidence>
<feature type="region of interest" description="Disordered" evidence="11">
    <location>
        <begin position="176"/>
        <end position="197"/>
    </location>
</feature>
<keyword evidence="6 12" id="KW-0732">Signal</keyword>
<evidence type="ECO:0000259" key="13">
    <source>
        <dbReference type="Pfam" id="PF13609"/>
    </source>
</evidence>
<dbReference type="AlphaFoldDB" id="A0A157ZDH1"/>
<evidence type="ECO:0000256" key="6">
    <source>
        <dbReference type="ARBA" id="ARBA00022729"/>
    </source>
</evidence>
<comment type="caution">
    <text evidence="14">The sequence shown here is derived from an EMBL/GenBank/DDBJ whole genome shotgun (WGS) entry which is preliminary data.</text>
</comment>
<keyword evidence="3" id="KW-0813">Transport</keyword>
<dbReference type="Proteomes" id="UP000054851">
    <property type="component" value="Unassembled WGS sequence"/>
</dbReference>
<keyword evidence="4" id="KW-1134">Transmembrane beta strand</keyword>
<dbReference type="InterPro" id="IPR002299">
    <property type="entry name" value="Porin_Neis"/>
</dbReference>
<evidence type="ECO:0000256" key="3">
    <source>
        <dbReference type="ARBA" id="ARBA00022448"/>
    </source>
</evidence>
<evidence type="ECO:0000256" key="1">
    <source>
        <dbReference type="ARBA" id="ARBA00004571"/>
    </source>
</evidence>
<feature type="domain" description="Porin" evidence="13">
    <location>
        <begin position="11"/>
        <end position="349"/>
    </location>
</feature>
<dbReference type="GO" id="GO:0015288">
    <property type="term" value="F:porin activity"/>
    <property type="evidence" value="ECO:0007669"/>
    <property type="project" value="UniProtKB-KW"/>
</dbReference>
<evidence type="ECO:0000256" key="2">
    <source>
        <dbReference type="ARBA" id="ARBA00011233"/>
    </source>
</evidence>
<evidence type="ECO:0000313" key="14">
    <source>
        <dbReference type="EMBL" id="SAK43523.1"/>
    </source>
</evidence>
<dbReference type="Pfam" id="PF13609">
    <property type="entry name" value="Porin_4"/>
    <property type="match status" value="1"/>
</dbReference>
<dbReference type="InterPro" id="IPR050298">
    <property type="entry name" value="Gram-neg_bact_OMP"/>
</dbReference>
<dbReference type="InterPro" id="IPR033900">
    <property type="entry name" value="Gram_neg_porin_domain"/>
</dbReference>
<evidence type="ECO:0000256" key="8">
    <source>
        <dbReference type="ARBA" id="ARBA00023114"/>
    </source>
</evidence>
<dbReference type="CDD" id="cd00342">
    <property type="entry name" value="gram_neg_porins"/>
    <property type="match status" value="1"/>
</dbReference>
<keyword evidence="7" id="KW-0406">Ion transport</keyword>
<keyword evidence="8" id="KW-0626">Porin</keyword>
<evidence type="ECO:0000256" key="4">
    <source>
        <dbReference type="ARBA" id="ARBA00022452"/>
    </source>
</evidence>